<organism evidence="3 4">
    <name type="scientific">Prevotella herbatica</name>
    <dbReference type="NCBI Taxonomy" id="2801997"/>
    <lineage>
        <taxon>Bacteria</taxon>
        <taxon>Pseudomonadati</taxon>
        <taxon>Bacteroidota</taxon>
        <taxon>Bacteroidia</taxon>
        <taxon>Bacteroidales</taxon>
        <taxon>Prevotellaceae</taxon>
        <taxon>Prevotella</taxon>
    </lineage>
</organism>
<keyword evidence="4" id="KW-1185">Reference proteome</keyword>
<dbReference type="PANTHER" id="PTHR31793">
    <property type="entry name" value="4-HYDROXYBENZOYL-COA THIOESTERASE FAMILY MEMBER"/>
    <property type="match status" value="1"/>
</dbReference>
<sequence length="138" mass="16777">MELKASKEFEIRFSEVDSMQFVWHGSYPLYLEDAREEFGRKYSLEYMTIYGNGCFAPLVDMNIHYRKPMRYGMKPRIDIIYRPTEAAKMVFDYEIYDTETDELLVTGHTVQVFLDKEYNLMWENPLFYQEWKTKWLSK</sequence>
<keyword evidence="2" id="KW-0378">Hydrolase</keyword>
<gene>
    <name evidence="3" type="ORF">prwr041_18230</name>
</gene>
<evidence type="ECO:0000313" key="4">
    <source>
        <dbReference type="Proteomes" id="UP001319045"/>
    </source>
</evidence>
<comment type="similarity">
    <text evidence="1">Belongs to the 4-hydroxybenzoyl-CoA thioesterase family.</text>
</comment>
<evidence type="ECO:0000256" key="2">
    <source>
        <dbReference type="ARBA" id="ARBA00022801"/>
    </source>
</evidence>
<proteinExistence type="inferred from homology"/>
<dbReference type="CDD" id="cd00586">
    <property type="entry name" value="4HBT"/>
    <property type="match status" value="1"/>
</dbReference>
<evidence type="ECO:0000313" key="3">
    <source>
        <dbReference type="EMBL" id="BCS85930.1"/>
    </source>
</evidence>
<dbReference type="InterPro" id="IPR050563">
    <property type="entry name" value="4-hydroxybenzoyl-CoA_TE"/>
</dbReference>
<dbReference type="Proteomes" id="UP001319045">
    <property type="component" value="Chromosome"/>
</dbReference>
<accession>A0ABN6EJ31</accession>
<evidence type="ECO:0000256" key="1">
    <source>
        <dbReference type="ARBA" id="ARBA00005953"/>
    </source>
</evidence>
<dbReference type="Pfam" id="PF13279">
    <property type="entry name" value="4HBT_2"/>
    <property type="match status" value="1"/>
</dbReference>
<protein>
    <submittedName>
        <fullName evidence="3">4-hydroxybenzoyl-CoA thioesterase</fullName>
    </submittedName>
</protein>
<dbReference type="SUPFAM" id="SSF54637">
    <property type="entry name" value="Thioesterase/thiol ester dehydrase-isomerase"/>
    <property type="match status" value="1"/>
</dbReference>
<dbReference type="EMBL" id="AP024484">
    <property type="protein sequence ID" value="BCS85930.1"/>
    <property type="molecule type" value="Genomic_DNA"/>
</dbReference>
<reference evidence="3 4" key="1">
    <citation type="journal article" date="2022" name="Int. J. Syst. Evol. Microbiol.">
        <title>Prevotella herbatica sp. nov., a plant polysaccharide-decomposing anaerobic bacterium isolated from a methanogenic reactor.</title>
        <authorList>
            <person name="Uek A."/>
            <person name="Tonouchi A."/>
            <person name="Kaku N."/>
            <person name="Ueki K."/>
        </authorList>
    </citation>
    <scope>NUCLEOTIDE SEQUENCE [LARGE SCALE GENOMIC DNA]</scope>
    <source>
        <strain evidence="3 4">WR041</strain>
    </source>
</reference>
<dbReference type="InterPro" id="IPR029069">
    <property type="entry name" value="HotDog_dom_sf"/>
</dbReference>
<dbReference type="Gene3D" id="3.10.129.10">
    <property type="entry name" value="Hotdog Thioesterase"/>
    <property type="match status" value="1"/>
</dbReference>
<name>A0ABN6EJ31_9BACT</name>
<dbReference type="PANTHER" id="PTHR31793:SF27">
    <property type="entry name" value="NOVEL THIOESTERASE SUPERFAMILY DOMAIN AND SAPOSIN A-TYPE DOMAIN CONTAINING PROTEIN (0610012H03RIK)"/>
    <property type="match status" value="1"/>
</dbReference>